<dbReference type="EMBL" id="QXDC01000002">
    <property type="protein sequence ID" value="RIA46252.1"/>
    <property type="molecule type" value="Genomic_DNA"/>
</dbReference>
<gene>
    <name evidence="1" type="ORF">DFR49_0785</name>
</gene>
<protein>
    <submittedName>
        <fullName evidence="1">Uncharacterized protein</fullName>
    </submittedName>
</protein>
<sequence length="59" mass="6438">MCRQLDTDHYGRPILQCWNGEGDLSCLQVAGVHPVGGLSASMPKRSHLWLSVAFLGDLT</sequence>
<organism evidence="1 2">
    <name type="scientific">Hephaestia caeni</name>
    <dbReference type="NCBI Taxonomy" id="645617"/>
    <lineage>
        <taxon>Bacteria</taxon>
        <taxon>Pseudomonadati</taxon>
        <taxon>Pseudomonadota</taxon>
        <taxon>Alphaproteobacteria</taxon>
        <taxon>Sphingomonadales</taxon>
        <taxon>Sphingomonadaceae</taxon>
        <taxon>Hephaestia</taxon>
    </lineage>
</organism>
<comment type="caution">
    <text evidence="1">The sequence shown here is derived from an EMBL/GenBank/DDBJ whole genome shotgun (WGS) entry which is preliminary data.</text>
</comment>
<dbReference type="Proteomes" id="UP000266568">
    <property type="component" value="Unassembled WGS sequence"/>
</dbReference>
<evidence type="ECO:0000313" key="1">
    <source>
        <dbReference type="EMBL" id="RIA46252.1"/>
    </source>
</evidence>
<dbReference type="AlphaFoldDB" id="A0A397PAY4"/>
<proteinExistence type="predicted"/>
<name>A0A397PAY4_9SPHN</name>
<keyword evidence="2" id="KW-1185">Reference proteome</keyword>
<reference evidence="1 2" key="1">
    <citation type="submission" date="2018-08" db="EMBL/GenBank/DDBJ databases">
        <title>Genomic Encyclopedia of Type Strains, Phase IV (KMG-IV): sequencing the most valuable type-strain genomes for metagenomic binning, comparative biology and taxonomic classification.</title>
        <authorList>
            <person name="Goeker M."/>
        </authorList>
    </citation>
    <scope>NUCLEOTIDE SEQUENCE [LARGE SCALE GENOMIC DNA]</scope>
    <source>
        <strain evidence="1 2">DSM 25527</strain>
    </source>
</reference>
<accession>A0A397PAY4</accession>
<evidence type="ECO:0000313" key="2">
    <source>
        <dbReference type="Proteomes" id="UP000266568"/>
    </source>
</evidence>